<sequence length="251" mass="28597">MKTICVYNIKGGVGKTTTTINISAILAEKGYKVLMVDADPQANLSNTSENYNHKDYTIAELLTKKGMLTNEVIIKTEFDNIDLITSDIRFSYSEREILLDMGRKPHDRLKKALEQVKDVYDYCIIDCPPAWNLITINALHVSDEVLIPIVIDRYTLDGVNDLMQKINEIKEEYNPNLTIKGCFVTRDEPTTVNKQVKEGLKEFLGSILLRTSIRKNVSVPESTFECKPVIFYKKNSNASKDYYSLARELNL</sequence>
<proteinExistence type="inferred from homology"/>
<evidence type="ECO:0000256" key="2">
    <source>
        <dbReference type="ARBA" id="ARBA00049360"/>
    </source>
</evidence>
<evidence type="ECO:0000313" key="6">
    <source>
        <dbReference type="EMBL" id="VFD35812.1"/>
    </source>
</evidence>
<evidence type="ECO:0000256" key="1">
    <source>
        <dbReference type="ARBA" id="ARBA00006976"/>
    </source>
</evidence>
<comment type="subunit">
    <text evidence="3">Dimerizes in the presence of ATP but not ADP; ATP-binding is required for double-stranded (ds)DNA-binding. Interacts with DnaA.</text>
</comment>
<dbReference type="AlphaFoldDB" id="A0AB74QG00"/>
<feature type="domain" description="AAA" evidence="5">
    <location>
        <begin position="1"/>
        <end position="179"/>
    </location>
</feature>
<comment type="caution">
    <text evidence="6">The sequence shown here is derived from an EMBL/GenBank/DDBJ whole genome shotgun (WGS) entry which is preliminary data.</text>
</comment>
<dbReference type="PANTHER" id="PTHR13696">
    <property type="entry name" value="P-LOOP CONTAINING NUCLEOSIDE TRIPHOSPHATE HYDROLASE"/>
    <property type="match status" value="1"/>
</dbReference>
<dbReference type="InterPro" id="IPR027417">
    <property type="entry name" value="P-loop_NTPase"/>
</dbReference>
<dbReference type="PANTHER" id="PTHR13696:SF99">
    <property type="entry name" value="COBYRINIC ACID AC-DIAMIDE SYNTHASE"/>
    <property type="match status" value="1"/>
</dbReference>
<dbReference type="Pfam" id="PF13614">
    <property type="entry name" value="AAA_31"/>
    <property type="match status" value="1"/>
</dbReference>
<reference evidence="6 7" key="1">
    <citation type="submission" date="2019-02" db="EMBL/GenBank/DDBJ databases">
        <authorList>
            <consortium name="Pathogen Informatics"/>
        </authorList>
    </citation>
    <scope>NUCLEOTIDE SEQUENCE [LARGE SCALE GENOMIC DNA]</scope>
    <source>
        <strain evidence="7">clo34</strain>
    </source>
</reference>
<dbReference type="SUPFAM" id="SSF52540">
    <property type="entry name" value="P-loop containing nucleoside triphosphate hydrolases"/>
    <property type="match status" value="1"/>
</dbReference>
<dbReference type="InterPro" id="IPR025669">
    <property type="entry name" value="AAA_dom"/>
</dbReference>
<evidence type="ECO:0000259" key="5">
    <source>
        <dbReference type="Pfam" id="PF13614"/>
    </source>
</evidence>
<dbReference type="Proteomes" id="UP000411588">
    <property type="component" value="Unassembled WGS sequence"/>
</dbReference>
<protein>
    <recommendedName>
        <fullName evidence="4">Sporulation initiation inhibitor protein Soj</fullName>
    </recommendedName>
</protein>
<comment type="catalytic activity">
    <reaction evidence="2">
        <text>ATP + H2O = ADP + phosphate + H(+)</text>
        <dbReference type="Rhea" id="RHEA:13065"/>
        <dbReference type="ChEBI" id="CHEBI:15377"/>
        <dbReference type="ChEBI" id="CHEBI:15378"/>
        <dbReference type="ChEBI" id="CHEBI:30616"/>
        <dbReference type="ChEBI" id="CHEBI:43474"/>
        <dbReference type="ChEBI" id="CHEBI:456216"/>
    </reaction>
</comment>
<dbReference type="RefSeq" id="WP_096269259.1">
    <property type="nucleotide sequence ID" value="NZ_BDSN01000032.1"/>
</dbReference>
<dbReference type="CDD" id="cd02042">
    <property type="entry name" value="ParAB_family"/>
    <property type="match status" value="1"/>
</dbReference>
<dbReference type="Gene3D" id="3.40.50.300">
    <property type="entry name" value="P-loop containing nucleotide triphosphate hydrolases"/>
    <property type="match status" value="1"/>
</dbReference>
<evidence type="ECO:0000313" key="7">
    <source>
        <dbReference type="Proteomes" id="UP000411588"/>
    </source>
</evidence>
<gene>
    <name evidence="6" type="primary">soj_2</name>
    <name evidence="6" type="ORF">SAMEA1402399_03708</name>
</gene>
<accession>A0AB74QG00</accession>
<organism evidence="6 7">
    <name type="scientific">Clostridioides difficile</name>
    <name type="common">Peptoclostridium difficile</name>
    <dbReference type="NCBI Taxonomy" id="1496"/>
    <lineage>
        <taxon>Bacteria</taxon>
        <taxon>Bacillati</taxon>
        <taxon>Bacillota</taxon>
        <taxon>Clostridia</taxon>
        <taxon>Peptostreptococcales</taxon>
        <taxon>Peptostreptococcaceae</taxon>
        <taxon>Clostridioides</taxon>
    </lineage>
</organism>
<name>A0AB74QG00_CLODI</name>
<dbReference type="EMBL" id="CAADAN010000019">
    <property type="protein sequence ID" value="VFD35812.1"/>
    <property type="molecule type" value="Genomic_DNA"/>
</dbReference>
<dbReference type="FunFam" id="3.40.50.300:FF:000285">
    <property type="entry name" value="Sporulation initiation inhibitor Soj"/>
    <property type="match status" value="1"/>
</dbReference>
<dbReference type="InterPro" id="IPR050678">
    <property type="entry name" value="DNA_Partitioning_ATPase"/>
</dbReference>
<evidence type="ECO:0000256" key="3">
    <source>
        <dbReference type="ARBA" id="ARBA00062323"/>
    </source>
</evidence>
<comment type="similarity">
    <text evidence="1">Belongs to the ParA family.</text>
</comment>
<evidence type="ECO:0000256" key="4">
    <source>
        <dbReference type="ARBA" id="ARBA00071824"/>
    </source>
</evidence>